<dbReference type="Gene3D" id="3.40.1360.10">
    <property type="match status" value="1"/>
</dbReference>
<evidence type="ECO:0000313" key="1">
    <source>
        <dbReference type="EMBL" id="PNY68605.1"/>
    </source>
</evidence>
<keyword evidence="1" id="KW-0547">Nucleotide-binding</keyword>
<dbReference type="GO" id="GO:0004386">
    <property type="term" value="F:helicase activity"/>
    <property type="evidence" value="ECO:0007669"/>
    <property type="project" value="UniProtKB-KW"/>
</dbReference>
<keyword evidence="1" id="KW-0067">ATP-binding</keyword>
<dbReference type="EMBL" id="PPHQ01000004">
    <property type="protein sequence ID" value="PNY68605.1"/>
    <property type="molecule type" value="Genomic_DNA"/>
</dbReference>
<dbReference type="Proteomes" id="UP000236598">
    <property type="component" value="Unassembled WGS sequence"/>
</dbReference>
<evidence type="ECO:0000313" key="2">
    <source>
        <dbReference type="Proteomes" id="UP000236598"/>
    </source>
</evidence>
<reference evidence="1 2" key="1">
    <citation type="submission" date="2018-01" db="EMBL/GenBank/DDBJ databases">
        <title>Draft Genomic Sequencing Of Potential Extraintestinal Pathogenic Escherichia coli B8S18 Isolated From Retail Chicken Skin.</title>
        <authorList>
            <person name="Xu A."/>
            <person name="Tilman S."/>
            <person name="Wisser-Parker K."/>
            <person name="Sheen S."/>
            <person name="Sommers C."/>
        </authorList>
    </citation>
    <scope>NUCLEOTIDE SEQUENCE [LARGE SCALE GENOMIC DNA]</scope>
    <source>
        <strain evidence="1 2">B8S18Com</strain>
    </source>
</reference>
<dbReference type="InterPro" id="IPR027417">
    <property type="entry name" value="P-loop_NTPase"/>
</dbReference>
<comment type="caution">
    <text evidence="1">The sequence shown here is derived from an EMBL/GenBank/DDBJ whole genome shotgun (WGS) entry which is preliminary data.</text>
</comment>
<dbReference type="SUPFAM" id="SSF56731">
    <property type="entry name" value="DNA primase core"/>
    <property type="match status" value="1"/>
</dbReference>
<accession>A0A2K3TWD8</accession>
<keyword evidence="1" id="KW-0378">Hydrolase</keyword>
<organism evidence="1 2">
    <name type="scientific">Escherichia coli</name>
    <dbReference type="NCBI Taxonomy" id="562"/>
    <lineage>
        <taxon>Bacteria</taxon>
        <taxon>Pseudomonadati</taxon>
        <taxon>Pseudomonadota</taxon>
        <taxon>Gammaproteobacteria</taxon>
        <taxon>Enterobacterales</taxon>
        <taxon>Enterobacteriaceae</taxon>
        <taxon>Escherichia</taxon>
    </lineage>
</organism>
<name>A0A2K3TWD8_ECOLX</name>
<dbReference type="AlphaFoldDB" id="A0A2K3TWD8"/>
<dbReference type="CDD" id="cd01029">
    <property type="entry name" value="TOPRIM_primases"/>
    <property type="match status" value="1"/>
</dbReference>
<dbReference type="RefSeq" id="WP_103253370.1">
    <property type="nucleotide sequence ID" value="NZ_CAXUAK010000001.1"/>
</dbReference>
<dbReference type="Pfam" id="PF13155">
    <property type="entry name" value="Toprim_2"/>
    <property type="match status" value="1"/>
</dbReference>
<dbReference type="SUPFAM" id="SSF52540">
    <property type="entry name" value="P-loop containing nucleoside triphosphate hydrolases"/>
    <property type="match status" value="1"/>
</dbReference>
<dbReference type="InterPro" id="IPR034154">
    <property type="entry name" value="TOPRIM_DnaG/twinkle"/>
</dbReference>
<keyword evidence="1" id="KW-0347">Helicase</keyword>
<gene>
    <name evidence="1" type="ORF">C2M16_06080</name>
</gene>
<proteinExistence type="predicted"/>
<sequence>MQPQLHQEITRRLLADFSFKEQGDWLRQGVCPDCQKKELYTYAISPWVLRCGRLNKCNAEIHIKEVYPDLFESWSDRYPPTPENPQAAADAYLREMRGFDLSLLRNCYAQENYYDARRDLGSATVRFPLADGVWWERIVDRPQRFGDRKANFHGAYSGLWWQLPTLKLEEQQEIWLVEGIFDAIALHHHGIAAVSLMTCNNYPAQALSQLAALFVDKKRPLLVWALDNDKAGMNYTRRWVKRSRDDGWLSTAAQTPYSRTKLDWNDLHQRDRLNPDLIKKYRYYGSLLIAPNPNAKALLMHERTERKEFHFEFDSRLYWFKLDIDRYMRAFDNVMYNGKEELDEEEAKHKALQESAAVVEIANCYPTALYYQANTITDESWYYFRINFPDDTPPIKNTFTGSQLSSGSEFKKRLLHIAQGGIFTGTSQQLDKLLLKQLPKIKTVQTTDFIGYSKEYRAYVFNDLAVRDGRLYTLNEEDFFDMGKLSLKSLNQSVSLTLNDNLKQMDSQWPQLLWQAFGAKGFVALAYWFGTMFAEQIRDKHKSFPFLEIVGEPGSGKTTLIEFLWKLLGRRDYEGFDPSKSTLAARARNFAQVANMPVVLIEGDRNQEGAKQRGFDWEELKTAYNGRSVRSRGLRNSGNETYEPPFRGAIVIAQNADVSASNPVLERIIHLYTDRSGQNTQTKVAAEQLERLPVEQLSGFMLKAALAEQAVLECVNRQIPLYEQQLHSHPDIRHIRIIKNHAQLMALLDALALVIPVTEEQLQATREMFIRLSLERQQAISADHPLVQEFWDIFDFLDGDDEPQLNHSRDEQLIAVNLNHFIQLATERRQQIPPISDLKRVLKTSRTHKFIEVRTVNSGINAEFNRRYPAAPRRPATVKCWVFQR</sequence>
<protein>
    <submittedName>
        <fullName evidence="1">Bifunctional DNA primase/helicase</fullName>
    </submittedName>
</protein>